<evidence type="ECO:0000313" key="2">
    <source>
        <dbReference type="EMBL" id="KAJ8891883.1"/>
    </source>
</evidence>
<feature type="region of interest" description="Disordered" evidence="1">
    <location>
        <begin position="104"/>
        <end position="132"/>
    </location>
</feature>
<protein>
    <submittedName>
        <fullName evidence="2">Uncharacterized protein</fullName>
    </submittedName>
</protein>
<feature type="compositionally biased region" description="Basic and acidic residues" evidence="1">
    <location>
        <begin position="120"/>
        <end position="131"/>
    </location>
</feature>
<accession>A0ABQ9I5G6</accession>
<feature type="region of interest" description="Disordered" evidence="1">
    <location>
        <begin position="294"/>
        <end position="328"/>
    </location>
</feature>
<gene>
    <name evidence="2" type="ORF">PR048_004438</name>
</gene>
<proteinExistence type="predicted"/>
<sequence>MKFRDHVCFPSWCSFINPFSSRIYARHHTARASLTCQDCSRHLTHREHWKPRLEGNFSHATTTTDWDLGGEWSGEIWTALNIEVLTADERAKDVSMERCRNARAMETGEPRESPPANSIVRHDSQMRKCKSDPAGNMAERLACSPPTKANRVLSPAGSHPNLRVRESWRTMPLVGGISRGSPVFPTPSFRRGSILTSITPSTPLHLFSSTNFNCLVTANNVVVTVAVQSSKSPSHAVLTSVFSIAQAFVAEPQHSVVIVVCTDDKGRCCQHVVKGPRSNPAQHPNTEFTSVALIRRGTTSERSQSRSSISKGETTARQLGRESTPGPRTNAIVAWTSWPISGPGILRMLCLHFTFLEIPASRLSDSLTKFHMPVNWKQKGTTNRYAYQYGVIAVRTAAKTLTSHQGEPISIPGEIYPDFRMPLIGGSSRGSPVSSRPCIPTLLRTHLASPYISSQDTVVYSHRDLFTLSPTVHFPKIQELNKRNVEMTFNRSVTSVDLVDVYRNISRFLRPFIPAPLHTHLASPSSALKTSVLRAAQILSLTHSPARRLVARRRCGRGMRREPGPAVAAAVAVARWTWRRGRGPGQTAETPGLAVSLLLPGPRDVDLRARRNPTPAMTKLHFRLPRPLPTTEERT</sequence>
<keyword evidence="3" id="KW-1185">Reference proteome</keyword>
<dbReference type="EMBL" id="JARBHB010000002">
    <property type="protein sequence ID" value="KAJ8891883.1"/>
    <property type="molecule type" value="Genomic_DNA"/>
</dbReference>
<dbReference type="Proteomes" id="UP001159363">
    <property type="component" value="Chromosome 2"/>
</dbReference>
<name>A0ABQ9I5G6_9NEOP</name>
<feature type="compositionally biased region" description="Low complexity" evidence="1">
    <location>
        <begin position="295"/>
        <end position="310"/>
    </location>
</feature>
<reference evidence="2 3" key="1">
    <citation type="submission" date="2023-02" db="EMBL/GenBank/DDBJ databases">
        <title>LHISI_Scaffold_Assembly.</title>
        <authorList>
            <person name="Stuart O.P."/>
            <person name="Cleave R."/>
            <person name="Magrath M.J.L."/>
            <person name="Mikheyev A.S."/>
        </authorList>
    </citation>
    <scope>NUCLEOTIDE SEQUENCE [LARGE SCALE GENOMIC DNA]</scope>
    <source>
        <strain evidence="2">Daus_M_001</strain>
        <tissue evidence="2">Leg muscle</tissue>
    </source>
</reference>
<evidence type="ECO:0000313" key="3">
    <source>
        <dbReference type="Proteomes" id="UP001159363"/>
    </source>
</evidence>
<comment type="caution">
    <text evidence="2">The sequence shown here is derived from an EMBL/GenBank/DDBJ whole genome shotgun (WGS) entry which is preliminary data.</text>
</comment>
<evidence type="ECO:0000256" key="1">
    <source>
        <dbReference type="SAM" id="MobiDB-lite"/>
    </source>
</evidence>
<organism evidence="2 3">
    <name type="scientific">Dryococelus australis</name>
    <dbReference type="NCBI Taxonomy" id="614101"/>
    <lineage>
        <taxon>Eukaryota</taxon>
        <taxon>Metazoa</taxon>
        <taxon>Ecdysozoa</taxon>
        <taxon>Arthropoda</taxon>
        <taxon>Hexapoda</taxon>
        <taxon>Insecta</taxon>
        <taxon>Pterygota</taxon>
        <taxon>Neoptera</taxon>
        <taxon>Polyneoptera</taxon>
        <taxon>Phasmatodea</taxon>
        <taxon>Verophasmatodea</taxon>
        <taxon>Anareolatae</taxon>
        <taxon>Phasmatidae</taxon>
        <taxon>Eurycanthinae</taxon>
        <taxon>Dryococelus</taxon>
    </lineage>
</organism>